<name>A0A934W002_9RHOB</name>
<gene>
    <name evidence="1" type="ORF">JJJ17_07870</name>
</gene>
<evidence type="ECO:0000313" key="1">
    <source>
        <dbReference type="EMBL" id="MBK4215838.1"/>
    </source>
</evidence>
<evidence type="ECO:0000313" key="2">
    <source>
        <dbReference type="Proteomes" id="UP000640485"/>
    </source>
</evidence>
<keyword evidence="2" id="KW-1185">Reference proteome</keyword>
<organism evidence="1 2">
    <name type="scientific">Paracoccus caeni</name>
    <dbReference type="NCBI Taxonomy" id="657651"/>
    <lineage>
        <taxon>Bacteria</taxon>
        <taxon>Pseudomonadati</taxon>
        <taxon>Pseudomonadota</taxon>
        <taxon>Alphaproteobacteria</taxon>
        <taxon>Rhodobacterales</taxon>
        <taxon>Paracoccaceae</taxon>
        <taxon>Paracoccus</taxon>
    </lineage>
</organism>
<dbReference type="Proteomes" id="UP000640485">
    <property type="component" value="Unassembled WGS sequence"/>
</dbReference>
<sequence length="88" mass="9977">MDAETAAELLPLELQKPEWRKSPGTSLGDHVEERLEERALLDANPVANWPGRGRLHGLKYPERSETLAARTVEIFESVRQALKMKRGE</sequence>
<reference evidence="1" key="1">
    <citation type="submission" date="2021-01" db="EMBL/GenBank/DDBJ databases">
        <title>Paracoccus amoyensis sp. nov., isolated from the surface seawater along the coast of Xiamen Island, China.</title>
        <authorList>
            <person name="Lyu L."/>
        </authorList>
    </citation>
    <scope>NUCLEOTIDE SEQUENCE</scope>
    <source>
        <strain evidence="1">MJ17</strain>
    </source>
</reference>
<dbReference type="EMBL" id="JAEPRQ010000002">
    <property type="protein sequence ID" value="MBK4215838.1"/>
    <property type="molecule type" value="Genomic_DNA"/>
</dbReference>
<proteinExistence type="predicted"/>
<comment type="caution">
    <text evidence="1">The sequence shown here is derived from an EMBL/GenBank/DDBJ whole genome shotgun (WGS) entry which is preliminary data.</text>
</comment>
<protein>
    <submittedName>
        <fullName evidence="1">Uncharacterized protein</fullName>
    </submittedName>
</protein>
<dbReference type="RefSeq" id="WP_200685195.1">
    <property type="nucleotide sequence ID" value="NZ_JAEPRQ010000002.1"/>
</dbReference>
<dbReference type="AlphaFoldDB" id="A0A934W002"/>
<accession>A0A934W002</accession>